<organism evidence="2 3">
    <name type="scientific">Polaribacter marinus</name>
    <dbReference type="NCBI Taxonomy" id="2916838"/>
    <lineage>
        <taxon>Bacteria</taxon>
        <taxon>Pseudomonadati</taxon>
        <taxon>Bacteroidota</taxon>
        <taxon>Flavobacteriia</taxon>
        <taxon>Flavobacteriales</taxon>
        <taxon>Flavobacteriaceae</taxon>
    </lineage>
</organism>
<protein>
    <submittedName>
        <fullName evidence="2">Uncharacterized protein</fullName>
    </submittedName>
</protein>
<dbReference type="RefSeq" id="WP_242179407.1">
    <property type="nucleotide sequence ID" value="NZ_JAKQYM010000014.1"/>
</dbReference>
<feature type="transmembrane region" description="Helical" evidence="1">
    <location>
        <begin position="7"/>
        <end position="28"/>
    </location>
</feature>
<keyword evidence="1" id="KW-0472">Membrane</keyword>
<sequence length="163" mass="19559">MKTIKYIIYTISVIIIYGCIAHFTPFYSEHLKNWYYDLIDWGFNSEWYMTILLYFTIVISYIILFLILSLISSLIVTSLRIIENKLAINDKYNDTLIKINKTVAIIGIIGFTVNYWGLMYLLYKKFMFWYLVGDLIFYFMIVFIMNSISKLLNQYFVERTIIK</sequence>
<evidence type="ECO:0000256" key="1">
    <source>
        <dbReference type="SAM" id="Phobius"/>
    </source>
</evidence>
<feature type="transmembrane region" description="Helical" evidence="1">
    <location>
        <begin position="48"/>
        <end position="81"/>
    </location>
</feature>
<gene>
    <name evidence="2" type="ORF">MC378_14050</name>
</gene>
<proteinExistence type="predicted"/>
<dbReference type="AlphaFoldDB" id="A0A9X1VQ17"/>
<keyword evidence="3" id="KW-1185">Reference proteome</keyword>
<accession>A0A9X1VQ17</accession>
<reference evidence="2" key="1">
    <citation type="submission" date="2022-02" db="EMBL/GenBank/DDBJ databases">
        <title>Polaribacter sp. MSW13, isolated from seawater.</title>
        <authorList>
            <person name="Kristyanto S."/>
            <person name="Jung J."/>
            <person name="Jeon C.O."/>
        </authorList>
    </citation>
    <scope>NUCLEOTIDE SEQUENCE</scope>
    <source>
        <strain evidence="2">MSW13</strain>
    </source>
</reference>
<feature type="transmembrane region" description="Helical" evidence="1">
    <location>
        <begin position="128"/>
        <end position="149"/>
    </location>
</feature>
<evidence type="ECO:0000313" key="3">
    <source>
        <dbReference type="Proteomes" id="UP001139369"/>
    </source>
</evidence>
<comment type="caution">
    <text evidence="2">The sequence shown here is derived from an EMBL/GenBank/DDBJ whole genome shotgun (WGS) entry which is preliminary data.</text>
</comment>
<name>A0A9X1VQ17_9FLAO</name>
<evidence type="ECO:0000313" key="2">
    <source>
        <dbReference type="EMBL" id="MCI2230297.1"/>
    </source>
</evidence>
<keyword evidence="1" id="KW-1133">Transmembrane helix</keyword>
<dbReference type="Proteomes" id="UP001139369">
    <property type="component" value="Unassembled WGS sequence"/>
</dbReference>
<dbReference type="PROSITE" id="PS51257">
    <property type="entry name" value="PROKAR_LIPOPROTEIN"/>
    <property type="match status" value="1"/>
</dbReference>
<keyword evidence="1" id="KW-0812">Transmembrane</keyword>
<feature type="transmembrane region" description="Helical" evidence="1">
    <location>
        <begin position="102"/>
        <end position="122"/>
    </location>
</feature>
<dbReference type="EMBL" id="JAKQYM010000014">
    <property type="protein sequence ID" value="MCI2230297.1"/>
    <property type="molecule type" value="Genomic_DNA"/>
</dbReference>